<reference evidence="4" key="2">
    <citation type="submission" date="2024-08" db="UniProtKB">
        <authorList>
            <consortium name="EnsemblMetazoa"/>
        </authorList>
    </citation>
    <scope>IDENTIFICATION</scope>
</reference>
<evidence type="ECO:0000256" key="1">
    <source>
        <dbReference type="ARBA" id="ARBA00022614"/>
    </source>
</evidence>
<keyword evidence="1" id="KW-0433">Leucine-rich repeat</keyword>
<evidence type="ECO:0008006" key="6">
    <source>
        <dbReference type="Google" id="ProtNLM"/>
    </source>
</evidence>
<evidence type="ECO:0000313" key="4">
    <source>
        <dbReference type="EnsemblMetazoa" id="XP_019767995.1"/>
    </source>
</evidence>
<dbReference type="PANTHER" id="PTHR24369:SF210">
    <property type="entry name" value="CHAOPTIN-RELATED"/>
    <property type="match status" value="1"/>
</dbReference>
<evidence type="ECO:0000256" key="3">
    <source>
        <dbReference type="ARBA" id="ARBA00022737"/>
    </source>
</evidence>
<keyword evidence="3" id="KW-0677">Repeat</keyword>
<dbReference type="Gene3D" id="3.80.10.10">
    <property type="entry name" value="Ribonuclease Inhibitor"/>
    <property type="match status" value="1"/>
</dbReference>
<dbReference type="SUPFAM" id="SSF52058">
    <property type="entry name" value="L domain-like"/>
    <property type="match status" value="1"/>
</dbReference>
<proteinExistence type="predicted"/>
<dbReference type="PROSITE" id="PS51450">
    <property type="entry name" value="LRR"/>
    <property type="match status" value="1"/>
</dbReference>
<keyword evidence="5" id="KW-1185">Reference proteome</keyword>
<dbReference type="InterPro" id="IPR050541">
    <property type="entry name" value="LRR_TM_domain-containing"/>
</dbReference>
<evidence type="ECO:0000256" key="2">
    <source>
        <dbReference type="ARBA" id="ARBA00022729"/>
    </source>
</evidence>
<dbReference type="GO" id="GO:0005886">
    <property type="term" value="C:plasma membrane"/>
    <property type="evidence" value="ECO:0007669"/>
    <property type="project" value="TreeGrafter"/>
</dbReference>
<reference evidence="5" key="1">
    <citation type="journal article" date="2013" name="Genome Biol.">
        <title>Draft genome of the mountain pine beetle, Dendroctonus ponderosae Hopkins, a major forest pest.</title>
        <authorList>
            <person name="Keeling C.I."/>
            <person name="Yuen M.M."/>
            <person name="Liao N.Y."/>
            <person name="Docking T.R."/>
            <person name="Chan S.K."/>
            <person name="Taylor G.A."/>
            <person name="Palmquist D.L."/>
            <person name="Jackman S.D."/>
            <person name="Nguyen A."/>
            <person name="Li M."/>
            <person name="Henderson H."/>
            <person name="Janes J.K."/>
            <person name="Zhao Y."/>
            <person name="Pandoh P."/>
            <person name="Moore R."/>
            <person name="Sperling F.A."/>
            <person name="Huber D.P."/>
            <person name="Birol I."/>
            <person name="Jones S.J."/>
            <person name="Bohlmann J."/>
        </authorList>
    </citation>
    <scope>NUCLEOTIDE SEQUENCE</scope>
</reference>
<sequence>MELLQDDAFSGLPLLQDVDLSDNLLCSFNSRPFPLENSLKTLNLANNLLEDLSRFDIARFPKLHILNLTNNLLQFLPADILQTLQLPNKFHLLADNNPWNCSHPDWSELLVGKLLLAFCTNQTFDYAPQREHLQESLDGAAPACEPPNCYKCSFNFCLLWLFCGVWIGIIVGNLPKLRTLLCVKPTAYADGTTQCDYSVVDQRLMSGILVTRTPKFPTATTRL</sequence>
<keyword evidence="2" id="KW-0732">Signal</keyword>
<dbReference type="EnsemblMetazoa" id="XM_019912436.1">
    <property type="protein sequence ID" value="XP_019767995.1"/>
    <property type="gene ID" value="LOC109542961"/>
</dbReference>
<organism evidence="4 5">
    <name type="scientific">Dendroctonus ponderosae</name>
    <name type="common">Mountain pine beetle</name>
    <dbReference type="NCBI Taxonomy" id="77166"/>
    <lineage>
        <taxon>Eukaryota</taxon>
        <taxon>Metazoa</taxon>
        <taxon>Ecdysozoa</taxon>
        <taxon>Arthropoda</taxon>
        <taxon>Hexapoda</taxon>
        <taxon>Insecta</taxon>
        <taxon>Pterygota</taxon>
        <taxon>Neoptera</taxon>
        <taxon>Endopterygota</taxon>
        <taxon>Coleoptera</taxon>
        <taxon>Polyphaga</taxon>
        <taxon>Cucujiformia</taxon>
        <taxon>Curculionidae</taxon>
        <taxon>Scolytinae</taxon>
        <taxon>Dendroctonus</taxon>
    </lineage>
</organism>
<name>A0AAR5Q461_DENPD</name>
<dbReference type="InterPro" id="IPR032675">
    <property type="entry name" value="LRR_dom_sf"/>
</dbReference>
<dbReference type="AlphaFoldDB" id="A0AAR5Q461"/>
<dbReference type="Proteomes" id="UP000019118">
    <property type="component" value="Unassembled WGS sequence"/>
</dbReference>
<dbReference type="InterPro" id="IPR001611">
    <property type="entry name" value="Leu-rich_rpt"/>
</dbReference>
<protein>
    <recommendedName>
        <fullName evidence="6">LRRCT domain-containing protein</fullName>
    </recommendedName>
</protein>
<evidence type="ECO:0000313" key="5">
    <source>
        <dbReference type="Proteomes" id="UP000019118"/>
    </source>
</evidence>
<accession>A0AAR5Q461</accession>
<dbReference type="PANTHER" id="PTHR24369">
    <property type="entry name" value="ANTIGEN BSP, PUTATIVE-RELATED"/>
    <property type="match status" value="1"/>
</dbReference>